<name>A0A0K8TIJ4_LYGHE</name>
<dbReference type="Gene3D" id="3.30.160.60">
    <property type="entry name" value="Classic Zinc Finger"/>
    <property type="match status" value="1"/>
</dbReference>
<dbReference type="SUPFAM" id="SSF57667">
    <property type="entry name" value="beta-beta-alpha zinc fingers"/>
    <property type="match status" value="1"/>
</dbReference>
<proteinExistence type="predicted"/>
<evidence type="ECO:0000313" key="2">
    <source>
        <dbReference type="EMBL" id="JAG65216.1"/>
    </source>
</evidence>
<protein>
    <recommendedName>
        <fullName evidence="3">Longitudinals lacking protein</fullName>
    </recommendedName>
</protein>
<dbReference type="EMBL" id="GBRD01000605">
    <property type="protein sequence ID" value="JAG65216.1"/>
    <property type="molecule type" value="Transcribed_RNA"/>
</dbReference>
<dbReference type="AlphaFoldDB" id="A0A0K8TIJ4"/>
<evidence type="ECO:0000256" key="1">
    <source>
        <dbReference type="SAM" id="MobiDB-lite"/>
    </source>
</evidence>
<dbReference type="InterPro" id="IPR036236">
    <property type="entry name" value="Znf_C2H2_sf"/>
</dbReference>
<reference evidence="2" key="1">
    <citation type="submission" date="2014-09" db="EMBL/GenBank/DDBJ databases">
        <authorList>
            <person name="Magalhaes I.L.F."/>
            <person name="Oliveira U."/>
            <person name="Santos F.R."/>
            <person name="Vidigal T.H.D.A."/>
            <person name="Brescovit A.D."/>
            <person name="Santos A.J."/>
        </authorList>
    </citation>
    <scope>NUCLEOTIDE SEQUENCE</scope>
</reference>
<evidence type="ECO:0008006" key="3">
    <source>
        <dbReference type="Google" id="ProtNLM"/>
    </source>
</evidence>
<feature type="compositionally biased region" description="Basic and acidic residues" evidence="1">
    <location>
        <begin position="98"/>
        <end position="112"/>
    </location>
</feature>
<accession>A0A0K8TIJ4</accession>
<feature type="non-terminal residue" evidence="2">
    <location>
        <position position="1"/>
    </location>
</feature>
<feature type="region of interest" description="Disordered" evidence="1">
    <location>
        <begin position="90"/>
        <end position="135"/>
    </location>
</feature>
<organism evidence="2">
    <name type="scientific">Lygus hesperus</name>
    <name type="common">Western plant bug</name>
    <dbReference type="NCBI Taxonomy" id="30085"/>
    <lineage>
        <taxon>Eukaryota</taxon>
        <taxon>Metazoa</taxon>
        <taxon>Ecdysozoa</taxon>
        <taxon>Arthropoda</taxon>
        <taxon>Hexapoda</taxon>
        <taxon>Insecta</taxon>
        <taxon>Pterygota</taxon>
        <taxon>Neoptera</taxon>
        <taxon>Paraneoptera</taxon>
        <taxon>Hemiptera</taxon>
        <taxon>Heteroptera</taxon>
        <taxon>Panheteroptera</taxon>
        <taxon>Cimicomorpha</taxon>
        <taxon>Miridae</taxon>
        <taxon>Mirini</taxon>
        <taxon>Lygus</taxon>
    </lineage>
</organism>
<sequence length="135" mass="15315">ISSCHPPAIAICGCGKKFYSRSYYNKHIRWQCRQEPSFFCSYCDYKTFWKSKLKRHELCHLRKELSEAITANQDPASACASNLDHAGCEQGVQAGSHSEGKRRSKQELRTHEIAVSTDNENSVEKTDGNVSENQE</sequence>